<gene>
    <name evidence="6" type="ORF">HLH48_11005</name>
</gene>
<reference evidence="6 7" key="1">
    <citation type="submission" date="2020-04" db="EMBL/GenBank/DDBJ databases">
        <title>Description of novel Gluconacetobacter.</title>
        <authorList>
            <person name="Sombolestani A."/>
        </authorList>
    </citation>
    <scope>NUCLEOTIDE SEQUENCE [LARGE SCALE GENOMIC DNA]</scope>
    <source>
        <strain evidence="6 7">LMG 19747</strain>
    </source>
</reference>
<dbReference type="Proteomes" id="UP000589085">
    <property type="component" value="Unassembled WGS sequence"/>
</dbReference>
<proteinExistence type="inferred from homology"/>
<dbReference type="PRINTS" id="PR00039">
    <property type="entry name" value="HTHLYSR"/>
</dbReference>
<keyword evidence="2" id="KW-0805">Transcription regulation</keyword>
<dbReference type="EMBL" id="JABEQJ010000012">
    <property type="protein sequence ID" value="MBB2160697.1"/>
    <property type="molecule type" value="Genomic_DNA"/>
</dbReference>
<dbReference type="PANTHER" id="PTHR30346">
    <property type="entry name" value="TRANSCRIPTIONAL DUAL REGULATOR HCAR-RELATED"/>
    <property type="match status" value="1"/>
</dbReference>
<name>A0A7W4IDB2_9PROT</name>
<dbReference type="Pfam" id="PF00126">
    <property type="entry name" value="HTH_1"/>
    <property type="match status" value="1"/>
</dbReference>
<evidence type="ECO:0000313" key="6">
    <source>
        <dbReference type="EMBL" id="MBB2160697.1"/>
    </source>
</evidence>
<dbReference type="GO" id="GO:0032993">
    <property type="term" value="C:protein-DNA complex"/>
    <property type="evidence" value="ECO:0007669"/>
    <property type="project" value="TreeGrafter"/>
</dbReference>
<dbReference type="InterPro" id="IPR005119">
    <property type="entry name" value="LysR_subst-bd"/>
</dbReference>
<keyword evidence="3" id="KW-0238">DNA-binding</keyword>
<accession>A0A7W4IDB2</accession>
<dbReference type="Gene3D" id="3.40.190.290">
    <property type="match status" value="1"/>
</dbReference>
<dbReference type="SUPFAM" id="SSF46785">
    <property type="entry name" value="Winged helix' DNA-binding domain"/>
    <property type="match status" value="1"/>
</dbReference>
<dbReference type="GO" id="GO:0003677">
    <property type="term" value="F:DNA binding"/>
    <property type="evidence" value="ECO:0007669"/>
    <property type="project" value="UniProtKB-KW"/>
</dbReference>
<feature type="domain" description="HTH lysR-type" evidence="5">
    <location>
        <begin position="1"/>
        <end position="48"/>
    </location>
</feature>
<dbReference type="SUPFAM" id="SSF53850">
    <property type="entry name" value="Periplasmic binding protein-like II"/>
    <property type="match status" value="1"/>
</dbReference>
<keyword evidence="4" id="KW-0804">Transcription</keyword>
<dbReference type="Pfam" id="PF03466">
    <property type="entry name" value="LysR_substrate"/>
    <property type="match status" value="1"/>
</dbReference>
<evidence type="ECO:0000256" key="2">
    <source>
        <dbReference type="ARBA" id="ARBA00023015"/>
    </source>
</evidence>
<protein>
    <submittedName>
        <fullName evidence="6">LysR family transcriptional regulator</fullName>
    </submittedName>
</protein>
<sequence length="278" mass="30631">MVANLKNISAAARKLNMTQSAVSQGIITLERTLEVSLLARTRDSVEPTAIGQNVIDLAEIAVAASAEIRTLCSGASTDDPLHLRVASVPSAIDGVMSDALRRFTKLFPNIKIMVFEGSHVEVIDWVKVGVADVGITAVFSPDLARFNLGTEELFAVLPRGHSSLRTMSVRIEEIADEVLVLVNSGCEIVYNECIRNSDILQNKILSYRSDTAIEMVRNGVGITIMPQSALTQLDMIDLRTRSFEPRAFRTLYLVHNAEYENITIDLFRNTIIQNRSVV</sequence>
<evidence type="ECO:0000256" key="4">
    <source>
        <dbReference type="ARBA" id="ARBA00023163"/>
    </source>
</evidence>
<dbReference type="InterPro" id="IPR000847">
    <property type="entry name" value="LysR_HTH_N"/>
</dbReference>
<dbReference type="AlphaFoldDB" id="A0A7W4IDB2"/>
<dbReference type="InterPro" id="IPR036388">
    <property type="entry name" value="WH-like_DNA-bd_sf"/>
</dbReference>
<dbReference type="InterPro" id="IPR036390">
    <property type="entry name" value="WH_DNA-bd_sf"/>
</dbReference>
<dbReference type="PANTHER" id="PTHR30346:SF0">
    <property type="entry name" value="HCA OPERON TRANSCRIPTIONAL ACTIVATOR HCAR"/>
    <property type="match status" value="1"/>
</dbReference>
<dbReference type="Gene3D" id="1.10.10.10">
    <property type="entry name" value="Winged helix-like DNA-binding domain superfamily/Winged helix DNA-binding domain"/>
    <property type="match status" value="1"/>
</dbReference>
<organism evidence="6 7">
    <name type="scientific">Gluconacetobacter sacchari</name>
    <dbReference type="NCBI Taxonomy" id="92759"/>
    <lineage>
        <taxon>Bacteria</taxon>
        <taxon>Pseudomonadati</taxon>
        <taxon>Pseudomonadota</taxon>
        <taxon>Alphaproteobacteria</taxon>
        <taxon>Acetobacterales</taxon>
        <taxon>Acetobacteraceae</taxon>
        <taxon>Gluconacetobacter</taxon>
    </lineage>
</organism>
<comment type="similarity">
    <text evidence="1">Belongs to the LysR transcriptional regulatory family.</text>
</comment>
<evidence type="ECO:0000256" key="1">
    <source>
        <dbReference type="ARBA" id="ARBA00009437"/>
    </source>
</evidence>
<evidence type="ECO:0000256" key="3">
    <source>
        <dbReference type="ARBA" id="ARBA00023125"/>
    </source>
</evidence>
<comment type="caution">
    <text evidence="6">The sequence shown here is derived from an EMBL/GenBank/DDBJ whole genome shotgun (WGS) entry which is preliminary data.</text>
</comment>
<dbReference type="GO" id="GO:0003700">
    <property type="term" value="F:DNA-binding transcription factor activity"/>
    <property type="evidence" value="ECO:0007669"/>
    <property type="project" value="InterPro"/>
</dbReference>
<dbReference type="CDD" id="cd05466">
    <property type="entry name" value="PBP2_LTTR_substrate"/>
    <property type="match status" value="1"/>
</dbReference>
<evidence type="ECO:0000313" key="7">
    <source>
        <dbReference type="Proteomes" id="UP000589085"/>
    </source>
</evidence>
<dbReference type="PROSITE" id="PS50931">
    <property type="entry name" value="HTH_LYSR"/>
    <property type="match status" value="1"/>
</dbReference>
<evidence type="ECO:0000259" key="5">
    <source>
        <dbReference type="PROSITE" id="PS50931"/>
    </source>
</evidence>